<comment type="caution">
    <text evidence="2">The sequence shown here is derived from an EMBL/GenBank/DDBJ whole genome shotgun (WGS) entry which is preliminary data.</text>
</comment>
<protein>
    <submittedName>
        <fullName evidence="2">Flavoprotein-like protein</fullName>
    </submittedName>
</protein>
<reference evidence="2" key="1">
    <citation type="submission" date="2023-03" db="EMBL/GenBank/DDBJ databases">
        <title>Near-Complete genome sequence of Lipomyces tetrasporous NRRL Y-64009, an oleaginous yeast capable of growing on lignocellulosic hydrolysates.</title>
        <authorList>
            <consortium name="Lawrence Berkeley National Laboratory"/>
            <person name="Jagtap S.S."/>
            <person name="Liu J.-J."/>
            <person name="Walukiewicz H.E."/>
            <person name="Pangilinan J."/>
            <person name="Lipzen A."/>
            <person name="Ahrendt S."/>
            <person name="Koriabine M."/>
            <person name="Cobaugh K."/>
            <person name="Salamov A."/>
            <person name="Yoshinaga Y."/>
            <person name="Ng V."/>
            <person name="Daum C."/>
            <person name="Grigoriev I.V."/>
            <person name="Slininger P.J."/>
            <person name="Dien B.S."/>
            <person name="Jin Y.-S."/>
            <person name="Rao C.V."/>
        </authorList>
    </citation>
    <scope>NUCLEOTIDE SEQUENCE</scope>
    <source>
        <strain evidence="2">NRRL Y-64009</strain>
    </source>
</reference>
<dbReference type="GO" id="GO:0010181">
    <property type="term" value="F:FMN binding"/>
    <property type="evidence" value="ECO:0007669"/>
    <property type="project" value="TreeGrafter"/>
</dbReference>
<dbReference type="PANTHER" id="PTHR30543">
    <property type="entry name" value="CHROMATE REDUCTASE"/>
    <property type="match status" value="1"/>
</dbReference>
<dbReference type="GO" id="GO:0016491">
    <property type="term" value="F:oxidoreductase activity"/>
    <property type="evidence" value="ECO:0007669"/>
    <property type="project" value="InterPro"/>
</dbReference>
<proteinExistence type="predicted"/>
<name>A0AAD7VSX2_9ASCO</name>
<dbReference type="Pfam" id="PF03358">
    <property type="entry name" value="FMN_red"/>
    <property type="match status" value="1"/>
</dbReference>
<evidence type="ECO:0000313" key="2">
    <source>
        <dbReference type="EMBL" id="KAJ8101572.1"/>
    </source>
</evidence>
<gene>
    <name evidence="2" type="ORF">POJ06DRAFT_98960</name>
</gene>
<keyword evidence="3" id="KW-1185">Reference proteome</keyword>
<dbReference type="InterPro" id="IPR050712">
    <property type="entry name" value="NAD(P)H-dep_reductase"/>
</dbReference>
<dbReference type="PANTHER" id="PTHR30543:SF21">
    <property type="entry name" value="NAD(P)H-DEPENDENT FMN REDUCTASE LOT6"/>
    <property type="match status" value="1"/>
</dbReference>
<dbReference type="EMBL" id="JARPMG010000004">
    <property type="protein sequence ID" value="KAJ8101572.1"/>
    <property type="molecule type" value="Genomic_DNA"/>
</dbReference>
<dbReference type="GO" id="GO:0005829">
    <property type="term" value="C:cytosol"/>
    <property type="evidence" value="ECO:0007669"/>
    <property type="project" value="TreeGrafter"/>
</dbReference>
<sequence length="214" mass="23196">MKTIGIINGSFRNDGNTAGLTSWVVSRFDHTLKNTNDVRILVLDSTTAPLPLGPVTDATMPALVSAEDIKHGKGYASTKTQQWSQIISSLSFVLVVTPQYNHGYPGALKEAFDHLYHEWKGLPFAIFTLGGHGGGRCRAQLQQVLEEGLKMKAVSVGKVEIALPREFILGTARVRDASAEFLLDYEKVVDDACVKIIAAINPSEELDSATTISP</sequence>
<feature type="domain" description="NADPH-dependent FMN reductase-like" evidence="1">
    <location>
        <begin position="4"/>
        <end position="159"/>
    </location>
</feature>
<dbReference type="GeneID" id="80887041"/>
<accession>A0AAD7VSX2</accession>
<evidence type="ECO:0000313" key="3">
    <source>
        <dbReference type="Proteomes" id="UP001217417"/>
    </source>
</evidence>
<dbReference type="InterPro" id="IPR029039">
    <property type="entry name" value="Flavoprotein-like_sf"/>
</dbReference>
<dbReference type="Gene3D" id="3.40.50.360">
    <property type="match status" value="1"/>
</dbReference>
<evidence type="ECO:0000259" key="1">
    <source>
        <dbReference type="Pfam" id="PF03358"/>
    </source>
</evidence>
<dbReference type="AlphaFoldDB" id="A0AAD7VSX2"/>
<dbReference type="RefSeq" id="XP_056045022.1">
    <property type="nucleotide sequence ID" value="XM_056191875.1"/>
</dbReference>
<dbReference type="Proteomes" id="UP001217417">
    <property type="component" value="Unassembled WGS sequence"/>
</dbReference>
<organism evidence="2 3">
    <name type="scientific">Lipomyces tetrasporus</name>
    <dbReference type="NCBI Taxonomy" id="54092"/>
    <lineage>
        <taxon>Eukaryota</taxon>
        <taxon>Fungi</taxon>
        <taxon>Dikarya</taxon>
        <taxon>Ascomycota</taxon>
        <taxon>Saccharomycotina</taxon>
        <taxon>Lipomycetes</taxon>
        <taxon>Lipomycetales</taxon>
        <taxon>Lipomycetaceae</taxon>
        <taxon>Lipomyces</taxon>
    </lineage>
</organism>
<dbReference type="SUPFAM" id="SSF52218">
    <property type="entry name" value="Flavoproteins"/>
    <property type="match status" value="1"/>
</dbReference>
<dbReference type="InterPro" id="IPR005025">
    <property type="entry name" value="FMN_Rdtase-like_dom"/>
</dbReference>